<sequence length="76" mass="8114">MKMVPQQVSDVRSMSPGASGVVFGSQLVDKNSSTPYTDATQRASRDAPAAAIVQNDEYDNTAEGNDTQYDFLALSP</sequence>
<gene>
    <name evidence="2" type="ORF">PLXY2_LOCUS14475</name>
</gene>
<evidence type="ECO:0000313" key="2">
    <source>
        <dbReference type="EMBL" id="CAG9136221.1"/>
    </source>
</evidence>
<dbReference type="Proteomes" id="UP000653454">
    <property type="component" value="Unassembled WGS sequence"/>
</dbReference>
<organism evidence="2 3">
    <name type="scientific">Plutella xylostella</name>
    <name type="common">Diamondback moth</name>
    <name type="synonym">Plutella maculipennis</name>
    <dbReference type="NCBI Taxonomy" id="51655"/>
    <lineage>
        <taxon>Eukaryota</taxon>
        <taxon>Metazoa</taxon>
        <taxon>Ecdysozoa</taxon>
        <taxon>Arthropoda</taxon>
        <taxon>Hexapoda</taxon>
        <taxon>Insecta</taxon>
        <taxon>Pterygota</taxon>
        <taxon>Neoptera</taxon>
        <taxon>Endopterygota</taxon>
        <taxon>Lepidoptera</taxon>
        <taxon>Glossata</taxon>
        <taxon>Ditrysia</taxon>
        <taxon>Yponomeutoidea</taxon>
        <taxon>Plutellidae</taxon>
        <taxon>Plutella</taxon>
    </lineage>
</organism>
<keyword evidence="3" id="KW-1185">Reference proteome</keyword>
<reference evidence="2" key="1">
    <citation type="submission" date="2020-11" db="EMBL/GenBank/DDBJ databases">
        <authorList>
            <person name="Whiteford S."/>
        </authorList>
    </citation>
    <scope>NUCLEOTIDE SEQUENCE</scope>
</reference>
<dbReference type="AlphaFoldDB" id="A0A8S4G965"/>
<protein>
    <submittedName>
        <fullName evidence="2">(diamondback moth) hypothetical protein</fullName>
    </submittedName>
</protein>
<evidence type="ECO:0000256" key="1">
    <source>
        <dbReference type="SAM" id="MobiDB-lite"/>
    </source>
</evidence>
<feature type="compositionally biased region" description="Polar residues" evidence="1">
    <location>
        <begin position="28"/>
        <end position="42"/>
    </location>
</feature>
<feature type="region of interest" description="Disordered" evidence="1">
    <location>
        <begin position="28"/>
        <end position="47"/>
    </location>
</feature>
<comment type="caution">
    <text evidence="2">The sequence shown here is derived from an EMBL/GenBank/DDBJ whole genome shotgun (WGS) entry which is preliminary data.</text>
</comment>
<name>A0A8S4G965_PLUXY</name>
<evidence type="ECO:0000313" key="3">
    <source>
        <dbReference type="Proteomes" id="UP000653454"/>
    </source>
</evidence>
<proteinExistence type="predicted"/>
<accession>A0A8S4G965</accession>
<dbReference type="EMBL" id="CAJHNJ030000129">
    <property type="protein sequence ID" value="CAG9136221.1"/>
    <property type="molecule type" value="Genomic_DNA"/>
</dbReference>